<feature type="domain" description="ABC transporter" evidence="3">
    <location>
        <begin position="1"/>
        <end position="235"/>
    </location>
</feature>
<dbReference type="InterPro" id="IPR027417">
    <property type="entry name" value="P-loop_NTPase"/>
</dbReference>
<accession>A0ABV9XZB3</accession>
<dbReference type="CDD" id="cd03214">
    <property type="entry name" value="ABC_Iron-Siderophores_B12_Hemin"/>
    <property type="match status" value="1"/>
</dbReference>
<name>A0ABV9XZB3_9PSEU</name>
<dbReference type="InterPro" id="IPR003439">
    <property type="entry name" value="ABC_transporter-like_ATP-bd"/>
</dbReference>
<dbReference type="InterPro" id="IPR017871">
    <property type="entry name" value="ABC_transporter-like_CS"/>
</dbReference>
<keyword evidence="2 4" id="KW-0067">ATP-binding</keyword>
<sequence>MRLEFAGTSVDIASTRIVSDVSLRIAPGEVVGLVGPNGSGKSTLLRSAYRVLRPSAGAALIDGEDVWGLSAREAARRRAIVTQHTALDAAFSVHEVVAMGRTPRKGLLDRDTDHDHRVVERALDDVHMRWAARRSFTTLSGGEQQRVLIARALAQEAGLLILDEPTNHLDVRAQFEVLDLLRRLGLTTLTALHDLDHAVSYCDRVAVMAQGRLVAVGAPTDVLTPDLVHDVFGVRAVLDTHPITGRPRIAVASAGHDPATTSRDDEHL</sequence>
<dbReference type="Gene3D" id="3.40.50.300">
    <property type="entry name" value="P-loop containing nucleotide triphosphate hydrolases"/>
    <property type="match status" value="1"/>
</dbReference>
<gene>
    <name evidence="4" type="ORF">ACFPFM_17970</name>
</gene>
<dbReference type="RefSeq" id="WP_344040112.1">
    <property type="nucleotide sequence ID" value="NZ_BAAAKE010000020.1"/>
</dbReference>
<evidence type="ECO:0000259" key="3">
    <source>
        <dbReference type="PROSITE" id="PS50893"/>
    </source>
</evidence>
<evidence type="ECO:0000313" key="4">
    <source>
        <dbReference type="EMBL" id="MFC5055636.1"/>
    </source>
</evidence>
<dbReference type="SUPFAM" id="SSF52540">
    <property type="entry name" value="P-loop containing nucleoside triphosphate hydrolases"/>
    <property type="match status" value="1"/>
</dbReference>
<dbReference type="PANTHER" id="PTHR42794">
    <property type="entry name" value="HEMIN IMPORT ATP-BINDING PROTEIN HMUV"/>
    <property type="match status" value="1"/>
</dbReference>
<dbReference type="Proteomes" id="UP001595833">
    <property type="component" value="Unassembled WGS sequence"/>
</dbReference>
<protein>
    <submittedName>
        <fullName evidence="4">ABC transporter ATP-binding protein</fullName>
    </submittedName>
</protein>
<reference evidence="5" key="1">
    <citation type="journal article" date="2019" name="Int. J. Syst. Evol. Microbiol.">
        <title>The Global Catalogue of Microorganisms (GCM) 10K type strain sequencing project: providing services to taxonomists for standard genome sequencing and annotation.</title>
        <authorList>
            <consortium name="The Broad Institute Genomics Platform"/>
            <consortium name="The Broad Institute Genome Sequencing Center for Infectious Disease"/>
            <person name="Wu L."/>
            <person name="Ma J."/>
        </authorList>
    </citation>
    <scope>NUCLEOTIDE SEQUENCE [LARGE SCALE GENOMIC DNA]</scope>
    <source>
        <strain evidence="5">KCTC 12848</strain>
    </source>
</reference>
<comment type="caution">
    <text evidence="4">The sequence shown here is derived from an EMBL/GenBank/DDBJ whole genome shotgun (WGS) entry which is preliminary data.</text>
</comment>
<evidence type="ECO:0000256" key="1">
    <source>
        <dbReference type="ARBA" id="ARBA00022741"/>
    </source>
</evidence>
<dbReference type="PROSITE" id="PS50893">
    <property type="entry name" value="ABC_TRANSPORTER_2"/>
    <property type="match status" value="1"/>
</dbReference>
<dbReference type="PANTHER" id="PTHR42794:SF2">
    <property type="entry name" value="ABC TRANSPORTER ATP-BINDING PROTEIN"/>
    <property type="match status" value="1"/>
</dbReference>
<proteinExistence type="predicted"/>
<dbReference type="EMBL" id="JBHSJB010000016">
    <property type="protein sequence ID" value="MFC5055636.1"/>
    <property type="molecule type" value="Genomic_DNA"/>
</dbReference>
<organism evidence="4 5">
    <name type="scientific">Saccharothrix xinjiangensis</name>
    <dbReference type="NCBI Taxonomy" id="204798"/>
    <lineage>
        <taxon>Bacteria</taxon>
        <taxon>Bacillati</taxon>
        <taxon>Actinomycetota</taxon>
        <taxon>Actinomycetes</taxon>
        <taxon>Pseudonocardiales</taxon>
        <taxon>Pseudonocardiaceae</taxon>
        <taxon>Saccharothrix</taxon>
    </lineage>
</organism>
<keyword evidence="5" id="KW-1185">Reference proteome</keyword>
<dbReference type="GO" id="GO:0005524">
    <property type="term" value="F:ATP binding"/>
    <property type="evidence" value="ECO:0007669"/>
    <property type="project" value="UniProtKB-KW"/>
</dbReference>
<dbReference type="InterPro" id="IPR003593">
    <property type="entry name" value="AAA+_ATPase"/>
</dbReference>
<dbReference type="SMART" id="SM00382">
    <property type="entry name" value="AAA"/>
    <property type="match status" value="1"/>
</dbReference>
<evidence type="ECO:0000256" key="2">
    <source>
        <dbReference type="ARBA" id="ARBA00022840"/>
    </source>
</evidence>
<dbReference type="PROSITE" id="PS00211">
    <property type="entry name" value="ABC_TRANSPORTER_1"/>
    <property type="match status" value="1"/>
</dbReference>
<keyword evidence="1" id="KW-0547">Nucleotide-binding</keyword>
<dbReference type="Pfam" id="PF00005">
    <property type="entry name" value="ABC_tran"/>
    <property type="match status" value="1"/>
</dbReference>
<evidence type="ECO:0000313" key="5">
    <source>
        <dbReference type="Proteomes" id="UP001595833"/>
    </source>
</evidence>